<dbReference type="EMBL" id="MU251367">
    <property type="protein sequence ID" value="KAG9238631.1"/>
    <property type="molecule type" value="Genomic_DNA"/>
</dbReference>
<gene>
    <name evidence="2" type="ORF">BJ875DRAFT_480131</name>
</gene>
<evidence type="ECO:0000313" key="3">
    <source>
        <dbReference type="Proteomes" id="UP000824998"/>
    </source>
</evidence>
<feature type="region of interest" description="Disordered" evidence="1">
    <location>
        <begin position="243"/>
        <end position="280"/>
    </location>
</feature>
<keyword evidence="3" id="KW-1185">Reference proteome</keyword>
<evidence type="ECO:0000313" key="2">
    <source>
        <dbReference type="EMBL" id="KAG9238631.1"/>
    </source>
</evidence>
<accession>A0A9P7YS43</accession>
<evidence type="ECO:0000256" key="1">
    <source>
        <dbReference type="SAM" id="MobiDB-lite"/>
    </source>
</evidence>
<name>A0A9P7YS43_9HELO</name>
<reference evidence="2" key="1">
    <citation type="journal article" date="2021" name="IMA Fungus">
        <title>Genomic characterization of three marine fungi, including Emericellopsis atlantica sp. nov. with signatures of a generalist lifestyle and marine biomass degradation.</title>
        <authorList>
            <person name="Hagestad O.C."/>
            <person name="Hou L."/>
            <person name="Andersen J.H."/>
            <person name="Hansen E.H."/>
            <person name="Altermark B."/>
            <person name="Li C."/>
            <person name="Kuhnert E."/>
            <person name="Cox R.J."/>
            <person name="Crous P.W."/>
            <person name="Spatafora J.W."/>
            <person name="Lail K."/>
            <person name="Amirebrahimi M."/>
            <person name="Lipzen A."/>
            <person name="Pangilinan J."/>
            <person name="Andreopoulos W."/>
            <person name="Hayes R.D."/>
            <person name="Ng V."/>
            <person name="Grigoriev I.V."/>
            <person name="Jackson S.A."/>
            <person name="Sutton T.D.S."/>
            <person name="Dobson A.D.W."/>
            <person name="Rama T."/>
        </authorList>
    </citation>
    <scope>NUCLEOTIDE SEQUENCE</scope>
    <source>
        <strain evidence="2">TRa018bII</strain>
    </source>
</reference>
<comment type="caution">
    <text evidence="2">The sequence shown here is derived from an EMBL/GenBank/DDBJ whole genome shotgun (WGS) entry which is preliminary data.</text>
</comment>
<feature type="compositionally biased region" description="Basic and acidic residues" evidence="1">
    <location>
        <begin position="265"/>
        <end position="280"/>
    </location>
</feature>
<proteinExistence type="predicted"/>
<dbReference type="Proteomes" id="UP000824998">
    <property type="component" value="Unassembled WGS sequence"/>
</dbReference>
<dbReference type="AlphaFoldDB" id="A0A9P7YS43"/>
<sequence>MWRGRRDGQEPPRDVEVFLTSRQIIRVNTPSSRAPVDMPWRNLGPAPDVPTASRGFTTPRFQRRSSFNGQNWASRAGVGSRIVAADYGKSIKPADYKEGMIIWTTQVEVDSDQFHSKRDENHSTTEDGTRVHEKNRQVLTYGGKGILDKDNEEGYVSIRERDQEDLAPAQSKHPIIWADTLASLKQSGKNWNRMNATTVVDITNPRDHKLTFPAVLMGWLEPESLIALKKLVAAQLLGIDAPDELRRPPVPLAGLTPAEQGAGEQPHDEAHGAIRQEARS</sequence>
<protein>
    <submittedName>
        <fullName evidence="2">Uncharacterized protein</fullName>
    </submittedName>
</protein>
<organism evidence="2 3">
    <name type="scientific">Amylocarpus encephaloides</name>
    <dbReference type="NCBI Taxonomy" id="45428"/>
    <lineage>
        <taxon>Eukaryota</taxon>
        <taxon>Fungi</taxon>
        <taxon>Dikarya</taxon>
        <taxon>Ascomycota</taxon>
        <taxon>Pezizomycotina</taxon>
        <taxon>Leotiomycetes</taxon>
        <taxon>Helotiales</taxon>
        <taxon>Helotiales incertae sedis</taxon>
        <taxon>Amylocarpus</taxon>
    </lineage>
</organism>